<gene>
    <name evidence="1" type="ORF">QAD02_022597</name>
</gene>
<protein>
    <submittedName>
        <fullName evidence="1">Uncharacterized protein</fullName>
    </submittedName>
</protein>
<accession>A0ACC2PV25</accession>
<proteinExistence type="predicted"/>
<keyword evidence="2" id="KW-1185">Reference proteome</keyword>
<comment type="caution">
    <text evidence="1">The sequence shown here is derived from an EMBL/GenBank/DDBJ whole genome shotgun (WGS) entry which is preliminary data.</text>
</comment>
<dbReference type="EMBL" id="CM056741">
    <property type="protein sequence ID" value="KAJ8686803.1"/>
    <property type="molecule type" value="Genomic_DNA"/>
</dbReference>
<organism evidence="1 2">
    <name type="scientific">Eretmocerus hayati</name>
    <dbReference type="NCBI Taxonomy" id="131215"/>
    <lineage>
        <taxon>Eukaryota</taxon>
        <taxon>Metazoa</taxon>
        <taxon>Ecdysozoa</taxon>
        <taxon>Arthropoda</taxon>
        <taxon>Hexapoda</taxon>
        <taxon>Insecta</taxon>
        <taxon>Pterygota</taxon>
        <taxon>Neoptera</taxon>
        <taxon>Endopterygota</taxon>
        <taxon>Hymenoptera</taxon>
        <taxon>Apocrita</taxon>
        <taxon>Proctotrupomorpha</taxon>
        <taxon>Chalcidoidea</taxon>
        <taxon>Aphelinidae</taxon>
        <taxon>Aphelininae</taxon>
        <taxon>Eretmocerus</taxon>
    </lineage>
</organism>
<name>A0ACC2PV25_9HYME</name>
<sequence>MFRTKKDVDRHVQDIFRKLPDENERTLRCYKIAELYYNVGDYESARRYLSRYVETRKEAKALKLMGQILESLGQKEAALIQYKLAFELDGRQEDLILKVCELMAAPDIEIDVNRAKHWSERADELFPRHKIVFELKEKMLSLEKSVHSEEDLEKLILAELVARPTDVQLRVKLLKYYIEKGKLDEAYKHATDVEETSPHRDSTQWYQILCELFSKCKSSKESNWSFWIYYISALERHAALSLKEQGCMVRKTSEAMQAVYNFDQILFEAKAQSFSNYPSLTEGIFAHMWGQLQLHMACLVLQNTKRENSSWSETGRLCTPLLLAALHVKPIDLSVSWAIHVDRSLKNLLQLWYKEGSYRCSQAGHILHDYARGNPKKLTTSIEKFCSGSWRERVYQRIFVGKIYQKIRTSYFANNNAMNPPFRLASLNELKKFDEVAALVWPHSLHHQIWPALKTRNRTGLHSNSKYDGPQPNLSSPIFHDLQFSVYNLNQASPVTLSRLDVDAFLNVAVLCASAVMEEQCNNLLDPDRLPTLPADLTSPLCSEEQEKWWSAAFKSYSKEVIEDIGENRQVLQRGLEVIRCIGNHGLHPVVLVHLARIFNHRAKVLKEKHYESANIPALEARSELYWAAAVPLLERLQNNQNIRSSHSKLFEYIGKDMNNMELTHAIEEGKLALAQKFVRDKLYEQAIEALQALKCPEASFEQGKIYKLLADETMNSSPKESVTSEMRHLYFSILSKARNSFYLTLDRLRSPDADPKHPLNAELCIHITSIENELKRIDPDMMCNDRNRNECDDLSEESYSSAHSEEHAVVTNSLPMMNNTSHTPMRSIRRSIRHSTSTPRQHHDFLDTPRNRNEARPSPERLDAQIRQLVHSIDSLKEFMITRIDEQNKTVISKLDELIKVTRHKDSQKPSGRPQVHTQNIEDELYAAYSEDDYRDFNSYSHASLPGAGNTRASVIPPNLFAPRQPYSPLMYPQGAALQGYYQGAPLPFPDPAAAVAAAAAAAVQPMSGLYPNPYQMPMYRHGFEQPLASMQHMTQDVLQQGLFSQRPDSQLPDSSYPSAFQMNSLKETPRFKFPGVSDSVSQEPPSLSKDNTTSTTTSSTQKLPPVNVVITTSDTLPSSTTSSTQPTLSVTIPVQHRLGMPLTSATSLQDPSTPHSYQISMPSQATIPTTVILPPLATTLTITSPLSKSHDNHNTSAISTSSIHSSSDAAEVEHDPIPDFAPIIPLPDEVPVTTGEEDEETLFCARARLFRFVDKEWKERGVGNVKLLKNKEGKIRLLMRREQVHKICANHMLRKDMQLTVMPTNEKAYIWVANDFADEEIKLEKLCIRFKTVEEGASFKEHFDKAKDSLPDETVKANEMTVTGTTKAANEPTKTDSAQNKPTGKIGGFSFTSSPIIQKPVTQDETPKKPEEATAKPSPFASFSFVKPSDSTNKMPTTPVFSFGTPTSTASAPVISTPDSTASILRRPNLPASSNTTSNAASTAQDPKPLSELFKPAPGSWECKDCYTRNNQSSKYCVACEAPPASTNTTSNAASTTQAPKPLSELFKPAPGSWACNDCYTRNNQSSKYCVACEAPSDPSLPPKPKVGGLTSSTGSASNFNFGIPQGQTSASVSNDSGFRFNAQSNTSEKTTSSPANIFGANKPSGFNFGIQAPSTPPHSGSGSYTFGSPGKGFDFQFQNKSSAVKPPERLEVSDDDVVEESEDVYFAPVIPLPDKVEVKTGEEDEEVLYSHRAKLFKFDSSTKEWKERGLGDIKLLRHVQTKKLRLVMRRDQILKLCLNHAVSSSVEITSKDDKTWMWSAGDYSEGEVEYMQFACRFKSPEVANEFKKAVDDACKSESNSESPSSVPNAVKTTVKTVLKESSPDVQIVYEVKVTPEEKAAAKKLLLPENFYSYKYKPDCAGCIGCRDSDGSNVTETLNKEETPKISSSNSVFSFGKPTSTSSATSLSFGTPTSNIFSSPKNSDKVSVKAPSFSLSKVTATASESQGVLENLKICSPPETSQTPTTTANASPPPKNIFGGFGVNNSSSAASNNVFSSPTTASNSNKNTGSVFSLASNTSGSIFGGAKSVFDPANSTKGSMFGGTNIFGGQANTTPSFGSLSSQANAQGSNPFGFGSSTASKPTDSSMSALDKVPVIGGNDGAAATGSLFGSKPAWLGSGNIFGGKPVTTSENDKTKQETGLNFLPTENTLTFSALAAQTQPNQKPAFERDPDFTFDGAGASVFGSKPALKAAPEKVSSTASNTKKDNAKDNDEEDGDGETENGEEHDPYFEPIVPLPDAIEVRTGEEEEEKVFCERGKLYRYDQTTKEWKERGTGEMKLLHHVQHGTYRLLLRREQVHKIVCNLLVTADLEFRELNSSDRAWMWAAMNYAEPDNPEVEQLAIRFKTPELAQNFKQAVDKAQLATASRQMFEKHATVYVQTEGGQKWDELTSGTLKVLYDSEIFGARIVAESDSKDIVSDTVISMDSSMQCVDKQCSWSAIDYAVDPPVRRNLKAVFPSAQTAQEMYQTFQEGKDYASKADIRE</sequence>
<reference evidence="1" key="1">
    <citation type="submission" date="2023-04" db="EMBL/GenBank/DDBJ databases">
        <title>A chromosome-level genome assembly of the parasitoid wasp Eretmocerus hayati.</title>
        <authorList>
            <person name="Zhong Y."/>
            <person name="Liu S."/>
            <person name="Liu Y."/>
        </authorList>
    </citation>
    <scope>NUCLEOTIDE SEQUENCE</scope>
    <source>
        <strain evidence="1">ZJU_SS_LIU_2023</strain>
    </source>
</reference>
<dbReference type="Proteomes" id="UP001239111">
    <property type="component" value="Chromosome 1"/>
</dbReference>
<evidence type="ECO:0000313" key="1">
    <source>
        <dbReference type="EMBL" id="KAJ8686803.1"/>
    </source>
</evidence>
<evidence type="ECO:0000313" key="2">
    <source>
        <dbReference type="Proteomes" id="UP001239111"/>
    </source>
</evidence>